<sequence length="432" mass="47975">MALAVCTRDVKFYEWPSIYFLGAYEVTAECMSAKSISWCCDGSIVLVVKNKGEPLLITAPTKSQTCISTHKCVSINNVYAGGFSKITPNLLALGMENGEVSLTNLETKEVIRYKKLPSGIQNLDISMDDQNILAGCFDGNIFLYDSKGRPAASFIVPNCYSLSTTLFSNYSNLLAGASKDGALAIWNSETTDLEFSCKEHTARITDIAFLENTVTSIGTDGFLCIFDLRTHDLISKNNLDGALSSLAYFPNSYDLAVGTYNQLRSYDMRNLKTPLRTLLINNGGHIKNIATCPISIQNKLSSEKLSASGDFSINSNEPSDSELKNFSTESETSKSPSVKPRRMYKTSEVKDLEKFINEYMKYSSIQFAEKMAQSFYALRINTSKQFICMGEKMNESWNNFISYLRTTGDSECDSTHCSRKVSKKDVGKLENL</sequence>
<feature type="region of interest" description="Disordered" evidence="1">
    <location>
        <begin position="311"/>
        <end position="342"/>
    </location>
</feature>
<dbReference type="PANTHER" id="PTHR44414">
    <property type="entry name" value="PROTEIN NEDD1"/>
    <property type="match status" value="1"/>
</dbReference>
<dbReference type="SUPFAM" id="SSF50978">
    <property type="entry name" value="WD40 repeat-like"/>
    <property type="match status" value="1"/>
</dbReference>
<feature type="compositionally biased region" description="Polar residues" evidence="1">
    <location>
        <begin position="311"/>
        <end position="336"/>
    </location>
</feature>
<evidence type="ECO:0000313" key="3">
    <source>
        <dbReference type="Proteomes" id="UP001566132"/>
    </source>
</evidence>
<organism evidence="2 3">
    <name type="scientific">Hypothenemus hampei</name>
    <name type="common">Coffee berry borer</name>
    <dbReference type="NCBI Taxonomy" id="57062"/>
    <lineage>
        <taxon>Eukaryota</taxon>
        <taxon>Metazoa</taxon>
        <taxon>Ecdysozoa</taxon>
        <taxon>Arthropoda</taxon>
        <taxon>Hexapoda</taxon>
        <taxon>Insecta</taxon>
        <taxon>Pterygota</taxon>
        <taxon>Neoptera</taxon>
        <taxon>Endopterygota</taxon>
        <taxon>Coleoptera</taxon>
        <taxon>Polyphaga</taxon>
        <taxon>Cucujiformia</taxon>
        <taxon>Curculionidae</taxon>
        <taxon>Scolytinae</taxon>
        <taxon>Hypothenemus</taxon>
    </lineage>
</organism>
<evidence type="ECO:0000313" key="2">
    <source>
        <dbReference type="EMBL" id="KAL1502280.1"/>
    </source>
</evidence>
<keyword evidence="3" id="KW-1185">Reference proteome</keyword>
<dbReference type="InterPro" id="IPR036322">
    <property type="entry name" value="WD40_repeat_dom_sf"/>
</dbReference>
<proteinExistence type="predicted"/>
<name>A0ABD1EUI6_HYPHA</name>
<dbReference type="Gene3D" id="2.130.10.10">
    <property type="entry name" value="YVTN repeat-like/Quinoprotein amine dehydrogenase"/>
    <property type="match status" value="2"/>
</dbReference>
<dbReference type="EMBL" id="JBDJPC010000005">
    <property type="protein sequence ID" value="KAL1502280.1"/>
    <property type="molecule type" value="Genomic_DNA"/>
</dbReference>
<evidence type="ECO:0000256" key="1">
    <source>
        <dbReference type="SAM" id="MobiDB-lite"/>
    </source>
</evidence>
<dbReference type="InterPro" id="IPR001680">
    <property type="entry name" value="WD40_rpt"/>
</dbReference>
<dbReference type="SMART" id="SM00320">
    <property type="entry name" value="WD40"/>
    <property type="match status" value="3"/>
</dbReference>
<dbReference type="InterPro" id="IPR015943">
    <property type="entry name" value="WD40/YVTN_repeat-like_dom_sf"/>
</dbReference>
<comment type="caution">
    <text evidence="2">The sequence shown here is derived from an EMBL/GenBank/DDBJ whole genome shotgun (WGS) entry which is preliminary data.</text>
</comment>
<gene>
    <name evidence="2" type="ORF">ABEB36_007446</name>
</gene>
<reference evidence="2 3" key="1">
    <citation type="submission" date="2024-05" db="EMBL/GenBank/DDBJ databases">
        <title>Genetic variation in Jamaican populations of the coffee berry borer (Hypothenemus hampei).</title>
        <authorList>
            <person name="Errbii M."/>
            <person name="Myrie A."/>
        </authorList>
    </citation>
    <scope>NUCLEOTIDE SEQUENCE [LARGE SCALE GENOMIC DNA]</scope>
    <source>
        <strain evidence="2">JA-Hopewell-2020-01-JO</strain>
        <tissue evidence="2">Whole body</tissue>
    </source>
</reference>
<dbReference type="InterPro" id="IPR052818">
    <property type="entry name" value="NEDD1_Spindle_Assembly"/>
</dbReference>
<protein>
    <submittedName>
        <fullName evidence="2">Uncharacterized protein</fullName>
    </submittedName>
</protein>
<dbReference type="Proteomes" id="UP001566132">
    <property type="component" value="Unassembled WGS sequence"/>
</dbReference>
<dbReference type="PANTHER" id="PTHR44414:SF1">
    <property type="entry name" value="PROTEIN NEDD1"/>
    <property type="match status" value="1"/>
</dbReference>
<dbReference type="AlphaFoldDB" id="A0ABD1EUI6"/>
<accession>A0ABD1EUI6</accession>